<organism evidence="1 2">
    <name type="scientific">Mycena metata</name>
    <dbReference type="NCBI Taxonomy" id="1033252"/>
    <lineage>
        <taxon>Eukaryota</taxon>
        <taxon>Fungi</taxon>
        <taxon>Dikarya</taxon>
        <taxon>Basidiomycota</taxon>
        <taxon>Agaricomycotina</taxon>
        <taxon>Agaricomycetes</taxon>
        <taxon>Agaricomycetidae</taxon>
        <taxon>Agaricales</taxon>
        <taxon>Marasmiineae</taxon>
        <taxon>Mycenaceae</taxon>
        <taxon>Mycena</taxon>
    </lineage>
</organism>
<keyword evidence="2" id="KW-1185">Reference proteome</keyword>
<sequence>MWIPIWFCSSLRFLAGPGDCDFFWRFHFGDGVARGTLDDIELSVRCVYRALASSRLEFPPWYCSLISITILLPSVGGLPVWYNAVEIYVCEDDIDNDSEAAGRPRRGRDCEVAIAGKRALRPGQAAQARLEGVGEPVRCGRGNERWRSSQQHMIMQWVADAVDDDESNIRKERVAWRAKAPSKDERAESSKVELEVIKLLRAVGDAKTEDTSHAANVSLLTRRMGDVIPRDMPPFQFASKKTVEGVIREKEGSIRGLR</sequence>
<evidence type="ECO:0000313" key="1">
    <source>
        <dbReference type="EMBL" id="KAJ7771569.1"/>
    </source>
</evidence>
<gene>
    <name evidence="1" type="ORF">B0H16DRAFT_1451674</name>
</gene>
<name>A0AAD7JTF6_9AGAR</name>
<dbReference type="Proteomes" id="UP001215598">
    <property type="component" value="Unassembled WGS sequence"/>
</dbReference>
<comment type="caution">
    <text evidence="1">The sequence shown here is derived from an EMBL/GenBank/DDBJ whole genome shotgun (WGS) entry which is preliminary data.</text>
</comment>
<reference evidence="1" key="1">
    <citation type="submission" date="2023-03" db="EMBL/GenBank/DDBJ databases">
        <title>Massive genome expansion in bonnet fungi (Mycena s.s.) driven by repeated elements and novel gene families across ecological guilds.</title>
        <authorList>
            <consortium name="Lawrence Berkeley National Laboratory"/>
            <person name="Harder C.B."/>
            <person name="Miyauchi S."/>
            <person name="Viragh M."/>
            <person name="Kuo A."/>
            <person name="Thoen E."/>
            <person name="Andreopoulos B."/>
            <person name="Lu D."/>
            <person name="Skrede I."/>
            <person name="Drula E."/>
            <person name="Henrissat B."/>
            <person name="Morin E."/>
            <person name="Kohler A."/>
            <person name="Barry K."/>
            <person name="LaButti K."/>
            <person name="Morin E."/>
            <person name="Salamov A."/>
            <person name="Lipzen A."/>
            <person name="Mereny Z."/>
            <person name="Hegedus B."/>
            <person name="Baldrian P."/>
            <person name="Stursova M."/>
            <person name="Weitz H."/>
            <person name="Taylor A."/>
            <person name="Grigoriev I.V."/>
            <person name="Nagy L.G."/>
            <person name="Martin F."/>
            <person name="Kauserud H."/>
        </authorList>
    </citation>
    <scope>NUCLEOTIDE SEQUENCE</scope>
    <source>
        <strain evidence="1">CBHHK182m</strain>
    </source>
</reference>
<proteinExistence type="predicted"/>
<dbReference type="AlphaFoldDB" id="A0AAD7JTF6"/>
<evidence type="ECO:0000313" key="2">
    <source>
        <dbReference type="Proteomes" id="UP001215598"/>
    </source>
</evidence>
<accession>A0AAD7JTF6</accession>
<dbReference type="EMBL" id="JARKIB010000015">
    <property type="protein sequence ID" value="KAJ7771569.1"/>
    <property type="molecule type" value="Genomic_DNA"/>
</dbReference>
<protein>
    <submittedName>
        <fullName evidence="1">Uncharacterized protein</fullName>
    </submittedName>
</protein>